<feature type="signal peptide" evidence="1">
    <location>
        <begin position="1"/>
        <end position="30"/>
    </location>
</feature>
<organism evidence="2 3">
    <name type="scientific">Oceanispirochaeta crateris</name>
    <dbReference type="NCBI Taxonomy" id="2518645"/>
    <lineage>
        <taxon>Bacteria</taxon>
        <taxon>Pseudomonadati</taxon>
        <taxon>Spirochaetota</taxon>
        <taxon>Spirochaetia</taxon>
        <taxon>Spirochaetales</taxon>
        <taxon>Spirochaetaceae</taxon>
        <taxon>Oceanispirochaeta</taxon>
    </lineage>
</organism>
<evidence type="ECO:0008006" key="4">
    <source>
        <dbReference type="Google" id="ProtNLM"/>
    </source>
</evidence>
<evidence type="ECO:0000256" key="1">
    <source>
        <dbReference type="SAM" id="SignalP"/>
    </source>
</evidence>
<proteinExistence type="predicted"/>
<evidence type="ECO:0000313" key="2">
    <source>
        <dbReference type="EMBL" id="QEN06676.1"/>
    </source>
</evidence>
<gene>
    <name evidence="2" type="ORF">EXM22_01215</name>
</gene>
<dbReference type="EMBL" id="CP036150">
    <property type="protein sequence ID" value="QEN06676.1"/>
    <property type="molecule type" value="Genomic_DNA"/>
</dbReference>
<dbReference type="AlphaFoldDB" id="A0A5C1QJJ4"/>
<dbReference type="Proteomes" id="UP000324209">
    <property type="component" value="Chromosome"/>
</dbReference>
<dbReference type="OrthoDB" id="369691at2"/>
<feature type="chain" id="PRO_5022980856" description="Nuclear transport factor 2 family protein" evidence="1">
    <location>
        <begin position="31"/>
        <end position="234"/>
    </location>
</feature>
<sequence length="234" mass="26631">MTYIKKCFFNIRPLSLLVLMFFSLTISLTANESFYSDYSESERLVIAGAYLAVGEQYSELGESDKASAYKRMADEIFPGIESKEVIPLKAPEETGQINASAPVRPSGKESAAVQYFFGKLMRAVFSENEKDLSSLLSTRLYLPGYDDGVSKNDVQEFIHKAFMKYPLDETDPASIYKLDRIFIRSEGNSWVASVNLTEEGINVFDREFGFYGTLQKFYFREYREGWRLIAVSAE</sequence>
<dbReference type="RefSeq" id="WP_149484759.1">
    <property type="nucleotide sequence ID" value="NZ_CP036150.1"/>
</dbReference>
<keyword evidence="1" id="KW-0732">Signal</keyword>
<evidence type="ECO:0000313" key="3">
    <source>
        <dbReference type="Proteomes" id="UP000324209"/>
    </source>
</evidence>
<reference evidence="2 3" key="1">
    <citation type="submission" date="2019-02" db="EMBL/GenBank/DDBJ databases">
        <title>Complete Genome Sequence and Methylome Analysis of free living Spirochaetas.</title>
        <authorList>
            <person name="Fomenkov A."/>
            <person name="Dubinina G."/>
            <person name="Leshcheva N."/>
            <person name="Mikheeva N."/>
            <person name="Grabovich M."/>
            <person name="Vincze T."/>
            <person name="Roberts R.J."/>
        </authorList>
    </citation>
    <scope>NUCLEOTIDE SEQUENCE [LARGE SCALE GENOMIC DNA]</scope>
    <source>
        <strain evidence="2 3">K2</strain>
    </source>
</reference>
<keyword evidence="3" id="KW-1185">Reference proteome</keyword>
<accession>A0A5C1QJJ4</accession>
<name>A0A5C1QJJ4_9SPIO</name>
<protein>
    <recommendedName>
        <fullName evidence="4">Nuclear transport factor 2 family protein</fullName>
    </recommendedName>
</protein>
<dbReference type="KEGG" id="ock:EXM22_01215"/>